<reference evidence="1" key="1">
    <citation type="submission" date="2014-12" db="EMBL/GenBank/DDBJ databases">
        <authorList>
            <person name="Huang H.-H."/>
            <person name="Chen S.-C."/>
            <person name="Lai M.-C."/>
        </authorList>
    </citation>
    <scope>NUCLEOTIDE SEQUENCE</scope>
    <source>
        <strain evidence="1">K1F9705b</strain>
    </source>
</reference>
<accession>A0A8J7W4E3</accession>
<dbReference type="AlphaFoldDB" id="A0A8J7W4E3"/>
<keyword evidence="2" id="KW-1185">Reference proteome</keyword>
<protein>
    <submittedName>
        <fullName evidence="1">Uncharacterized protein</fullName>
    </submittedName>
</protein>
<dbReference type="Proteomes" id="UP000730161">
    <property type="component" value="Unassembled WGS sequence"/>
</dbReference>
<evidence type="ECO:0000313" key="1">
    <source>
        <dbReference type="EMBL" id="MBR1368039.1"/>
    </source>
</evidence>
<dbReference type="RefSeq" id="WP_211529639.1">
    <property type="nucleotide sequence ID" value="NZ_JWHL01000001.1"/>
</dbReference>
<dbReference type="EMBL" id="JWHL01000001">
    <property type="protein sequence ID" value="MBR1368039.1"/>
    <property type="molecule type" value="Genomic_DNA"/>
</dbReference>
<dbReference type="OrthoDB" id="105108at2157"/>
<proteinExistence type="predicted"/>
<name>A0A8J7W4E3_9EURY</name>
<gene>
    <name evidence="1" type="ORF">RJ53_00430</name>
</gene>
<organism evidence="1 2">
    <name type="scientific">Methanocalculus chunghsingensis</name>
    <dbReference type="NCBI Taxonomy" id="156457"/>
    <lineage>
        <taxon>Archaea</taxon>
        <taxon>Methanobacteriati</taxon>
        <taxon>Methanobacteriota</taxon>
        <taxon>Stenosarchaea group</taxon>
        <taxon>Methanomicrobia</taxon>
        <taxon>Methanomicrobiales</taxon>
        <taxon>Methanocalculaceae</taxon>
        <taxon>Methanocalculus</taxon>
    </lineage>
</organism>
<comment type="caution">
    <text evidence="1">The sequence shown here is derived from an EMBL/GenBank/DDBJ whole genome shotgun (WGS) entry which is preliminary data.</text>
</comment>
<sequence>MITEEQCTILDAVIQILLGQEKRITISFSRNCTSINLPPTRRIAEYLEIPHYYILPLFASMERDGLITRVERVGISTTSKGTMIILTLIDENYQEMAQDILPQEMMEVLRASIPLKT</sequence>
<evidence type="ECO:0000313" key="2">
    <source>
        <dbReference type="Proteomes" id="UP000730161"/>
    </source>
</evidence>